<reference evidence="3" key="1">
    <citation type="journal article" date="2019" name="Int. J. Syst. Evol. Microbiol.">
        <title>The Global Catalogue of Microorganisms (GCM) 10K type strain sequencing project: providing services to taxonomists for standard genome sequencing and annotation.</title>
        <authorList>
            <consortium name="The Broad Institute Genomics Platform"/>
            <consortium name="The Broad Institute Genome Sequencing Center for Infectious Disease"/>
            <person name="Wu L."/>
            <person name="Ma J."/>
        </authorList>
    </citation>
    <scope>NUCLEOTIDE SEQUENCE [LARGE SCALE GENOMIC DNA]</scope>
    <source>
        <strain evidence="3">JCM 17657</strain>
    </source>
</reference>
<dbReference type="EMBL" id="BAABIV010000037">
    <property type="protein sequence ID" value="GAA5012575.1"/>
    <property type="molecule type" value="Genomic_DNA"/>
</dbReference>
<accession>A0ABP9IWQ9</accession>
<sequence>MGEEGGSGKHPGAMRPGTDAIESSLRHLLNEWAPIGVPDEVQDEYDCMLVPLLQRLRGDADQTEIGEFLRHDLEDHFGLAPRRQSRERWRP</sequence>
<protein>
    <submittedName>
        <fullName evidence="2">Uncharacterized protein</fullName>
    </submittedName>
</protein>
<name>A0ABP9IWQ9_9ACTN</name>
<organism evidence="2 3">
    <name type="scientific">Streptomyces hyderabadensis</name>
    <dbReference type="NCBI Taxonomy" id="598549"/>
    <lineage>
        <taxon>Bacteria</taxon>
        <taxon>Bacillati</taxon>
        <taxon>Actinomycetota</taxon>
        <taxon>Actinomycetes</taxon>
        <taxon>Kitasatosporales</taxon>
        <taxon>Streptomycetaceae</taxon>
        <taxon>Streptomyces</taxon>
    </lineage>
</organism>
<evidence type="ECO:0000256" key="1">
    <source>
        <dbReference type="SAM" id="MobiDB-lite"/>
    </source>
</evidence>
<keyword evidence="3" id="KW-1185">Reference proteome</keyword>
<proteinExistence type="predicted"/>
<evidence type="ECO:0000313" key="2">
    <source>
        <dbReference type="EMBL" id="GAA5012575.1"/>
    </source>
</evidence>
<feature type="region of interest" description="Disordered" evidence="1">
    <location>
        <begin position="1"/>
        <end position="21"/>
    </location>
</feature>
<evidence type="ECO:0000313" key="3">
    <source>
        <dbReference type="Proteomes" id="UP001500610"/>
    </source>
</evidence>
<comment type="caution">
    <text evidence="2">The sequence shown here is derived from an EMBL/GenBank/DDBJ whole genome shotgun (WGS) entry which is preliminary data.</text>
</comment>
<gene>
    <name evidence="2" type="ORF">GCM10023257_70200</name>
</gene>
<dbReference type="Proteomes" id="UP001500610">
    <property type="component" value="Unassembled WGS sequence"/>
</dbReference>